<dbReference type="PRINTS" id="PR00035">
    <property type="entry name" value="HTHGNTR"/>
</dbReference>
<dbReference type="InterPro" id="IPR000524">
    <property type="entry name" value="Tscrpt_reg_HTH_GntR"/>
</dbReference>
<dbReference type="EMBL" id="JMPR01000033">
    <property type="protein sequence ID" value="KFD19113.1"/>
    <property type="molecule type" value="Genomic_DNA"/>
</dbReference>
<protein>
    <submittedName>
        <fullName evidence="5">GntR family lactate-responsive regulator</fullName>
    </submittedName>
</protein>
<dbReference type="InterPro" id="IPR011711">
    <property type="entry name" value="GntR_C"/>
</dbReference>
<evidence type="ECO:0000256" key="3">
    <source>
        <dbReference type="ARBA" id="ARBA00023163"/>
    </source>
</evidence>
<evidence type="ECO:0000256" key="1">
    <source>
        <dbReference type="ARBA" id="ARBA00023015"/>
    </source>
</evidence>
<dbReference type="InterPro" id="IPR036388">
    <property type="entry name" value="WH-like_DNA-bd_sf"/>
</dbReference>
<organism evidence="5 6">
    <name type="scientific">Tatumella ptyseos ATCC 33301</name>
    <dbReference type="NCBI Taxonomy" id="1005995"/>
    <lineage>
        <taxon>Bacteria</taxon>
        <taxon>Pseudomonadati</taxon>
        <taxon>Pseudomonadota</taxon>
        <taxon>Gammaproteobacteria</taxon>
        <taxon>Enterobacterales</taxon>
        <taxon>Erwiniaceae</taxon>
        <taxon>Tatumella</taxon>
    </lineage>
</organism>
<dbReference type="CDD" id="cd07377">
    <property type="entry name" value="WHTH_GntR"/>
    <property type="match status" value="1"/>
</dbReference>
<dbReference type="Gene3D" id="1.20.120.530">
    <property type="entry name" value="GntR ligand-binding domain-like"/>
    <property type="match status" value="1"/>
</dbReference>
<dbReference type="OrthoDB" id="9784718at2"/>
<keyword evidence="6" id="KW-1185">Reference proteome</keyword>
<reference evidence="5 6" key="1">
    <citation type="submission" date="2014-05" db="EMBL/GenBank/DDBJ databases">
        <title>ATOL: Assembling a taxonomically balanced genome-scale reconstruction of the evolutionary history of the Enterobacteriaceae.</title>
        <authorList>
            <person name="Plunkett G.III."/>
            <person name="Neeno-Eckwall E.C."/>
            <person name="Glasner J.D."/>
            <person name="Perna N.T."/>
        </authorList>
    </citation>
    <scope>NUCLEOTIDE SEQUENCE [LARGE SCALE GENOMIC DNA]</scope>
    <source>
        <strain evidence="5 6">ATCC 33301</strain>
    </source>
</reference>
<dbReference type="SUPFAM" id="SSF46785">
    <property type="entry name" value="Winged helix' DNA-binding domain"/>
    <property type="match status" value="1"/>
</dbReference>
<dbReference type="GO" id="GO:0003677">
    <property type="term" value="F:DNA binding"/>
    <property type="evidence" value="ECO:0007669"/>
    <property type="project" value="UniProtKB-KW"/>
</dbReference>
<dbReference type="AlphaFoldDB" id="A0A085JF67"/>
<dbReference type="PANTHER" id="PTHR43537:SF5">
    <property type="entry name" value="UXU OPERON TRANSCRIPTIONAL REGULATOR"/>
    <property type="match status" value="1"/>
</dbReference>
<sequence length="241" mass="26936">MITHAVIFSPIGQSSRSDQIIQRLANAIISGLLSANEQLPNEADLARMMGVSHITIREALNTLRARGLIYTARGRNGGSFVADSVQKEAAPEDPFYNISTEYLSDLGEWHSAIFCHATRLAATRMTEKDRQGLTEFIDVLEQSDSPELRCQSDMRCLLTIAANSQSARIAHQELMIQAEWAALVTILYQSEAFHRQIVDDYRHLLAAFRAQDELLAAKVAGTLIDHFTTRLIEFKFSVQTL</sequence>
<dbReference type="Pfam" id="PF00392">
    <property type="entry name" value="GntR"/>
    <property type="match status" value="1"/>
</dbReference>
<dbReference type="PANTHER" id="PTHR43537">
    <property type="entry name" value="TRANSCRIPTIONAL REGULATOR, GNTR FAMILY"/>
    <property type="match status" value="1"/>
</dbReference>
<dbReference type="Proteomes" id="UP000028602">
    <property type="component" value="Unassembled WGS sequence"/>
</dbReference>
<keyword evidence="1" id="KW-0805">Transcription regulation</keyword>
<dbReference type="SMART" id="SM00345">
    <property type="entry name" value="HTH_GNTR"/>
    <property type="match status" value="1"/>
</dbReference>
<keyword evidence="2" id="KW-0238">DNA-binding</keyword>
<comment type="caution">
    <text evidence="5">The sequence shown here is derived from an EMBL/GenBank/DDBJ whole genome shotgun (WGS) entry which is preliminary data.</text>
</comment>
<evidence type="ECO:0000259" key="4">
    <source>
        <dbReference type="PROSITE" id="PS50949"/>
    </source>
</evidence>
<dbReference type="RefSeq" id="WP_025901338.1">
    <property type="nucleotide sequence ID" value="NZ_ATMJ01000037.1"/>
</dbReference>
<evidence type="ECO:0000313" key="5">
    <source>
        <dbReference type="EMBL" id="KFD19113.1"/>
    </source>
</evidence>
<evidence type="ECO:0000313" key="6">
    <source>
        <dbReference type="Proteomes" id="UP000028602"/>
    </source>
</evidence>
<accession>A0A085JF67</accession>
<dbReference type="PROSITE" id="PS50949">
    <property type="entry name" value="HTH_GNTR"/>
    <property type="match status" value="1"/>
</dbReference>
<dbReference type="Pfam" id="PF07729">
    <property type="entry name" value="FCD"/>
    <property type="match status" value="1"/>
</dbReference>
<gene>
    <name evidence="5" type="ORF">GTPT_1898</name>
</gene>
<dbReference type="InterPro" id="IPR036390">
    <property type="entry name" value="WH_DNA-bd_sf"/>
</dbReference>
<evidence type="ECO:0000256" key="2">
    <source>
        <dbReference type="ARBA" id="ARBA00023125"/>
    </source>
</evidence>
<dbReference type="GO" id="GO:0003700">
    <property type="term" value="F:DNA-binding transcription factor activity"/>
    <property type="evidence" value="ECO:0007669"/>
    <property type="project" value="InterPro"/>
</dbReference>
<keyword evidence="3" id="KW-0804">Transcription</keyword>
<dbReference type="eggNOG" id="COG2186">
    <property type="taxonomic scope" value="Bacteria"/>
</dbReference>
<dbReference type="SUPFAM" id="SSF48008">
    <property type="entry name" value="GntR ligand-binding domain-like"/>
    <property type="match status" value="1"/>
</dbReference>
<dbReference type="InterPro" id="IPR008920">
    <property type="entry name" value="TF_FadR/GntR_C"/>
</dbReference>
<name>A0A085JF67_9GAMM</name>
<feature type="domain" description="HTH gntR-type" evidence="4">
    <location>
        <begin position="14"/>
        <end position="84"/>
    </location>
</feature>
<proteinExistence type="predicted"/>
<dbReference type="Gene3D" id="1.10.10.10">
    <property type="entry name" value="Winged helix-like DNA-binding domain superfamily/Winged helix DNA-binding domain"/>
    <property type="match status" value="1"/>
</dbReference>